<dbReference type="Ensembl" id="ENST00000611138.1">
    <property type="protein sequence ID" value="ENSP00000482790.1"/>
    <property type="gene ID" value="ENSG00000219626.10"/>
</dbReference>
<accession>A0A087WZN6</accession>
<feature type="non-terminal residue" evidence="2">
    <location>
        <position position="1"/>
    </location>
</feature>
<organism evidence="2 3">
    <name type="scientific">Homo sapiens</name>
    <name type="common">Human</name>
    <dbReference type="NCBI Taxonomy" id="9606"/>
    <lineage>
        <taxon>Eukaryota</taxon>
        <taxon>Metazoa</taxon>
        <taxon>Chordata</taxon>
        <taxon>Craniata</taxon>
        <taxon>Vertebrata</taxon>
        <taxon>Euteleostomi</taxon>
        <taxon>Mammalia</taxon>
        <taxon>Eutheria</taxon>
        <taxon>Euarchontoglires</taxon>
        <taxon>Primates</taxon>
        <taxon>Haplorrhini</taxon>
        <taxon>Catarrhini</taxon>
        <taxon>Hominidae</taxon>
        <taxon>Homo</taxon>
    </lineage>
</organism>
<dbReference type="Bgee" id="ENSG00000219626">
    <property type="expression patterns" value="Expressed in calcaneal tendon and 178 other cell types or tissues"/>
</dbReference>
<dbReference type="EMBL" id="AC008073">
    <property type="status" value="NOT_ANNOTATED_CDS"/>
    <property type="molecule type" value="Genomic_DNA"/>
</dbReference>
<evidence type="ECO:0000313" key="2">
    <source>
        <dbReference type="Ensembl" id="ENSP00000482790.1"/>
    </source>
</evidence>
<evidence type="ECO:0000256" key="1">
    <source>
        <dbReference type="SAM" id="MobiDB-lite"/>
    </source>
</evidence>
<dbReference type="UCSC" id="uc061hcd.1">
    <property type="organism name" value="human"/>
</dbReference>
<dbReference type="AlphaFoldDB" id="A0A087WZN6"/>
<dbReference type="EMBL" id="KF459608">
    <property type="status" value="NOT_ANNOTATED_CDS"/>
    <property type="molecule type" value="Genomic_DNA"/>
</dbReference>
<keyword evidence="3" id="KW-1185">Reference proteome</keyword>
<name>A0A087WZN6_HUMAN</name>
<dbReference type="HOGENOM" id="CLU_3337828_0_0_1"/>
<reference evidence="2 3" key="1">
    <citation type="journal article" date="2001" name="Nature">
        <title>Initial sequencing and analysis of the human genome.</title>
        <authorList>
            <consortium name="International Human Genome Sequencing Consortium"/>
            <person name="Lander E.S."/>
            <person name="Linton L.M."/>
            <person name="Birren B."/>
            <person name="Nusbaum C."/>
            <person name="Zody M.C."/>
            <person name="Baldwin J."/>
            <person name="Devon K."/>
            <person name="Dewar K."/>
            <person name="Doyle M."/>
            <person name="FitzHugh W."/>
            <person name="Funke R."/>
            <person name="Gage D."/>
            <person name="Harris K."/>
            <person name="Heaford A."/>
            <person name="Howland J."/>
            <person name="Kann L."/>
            <person name="Lehoczky J."/>
            <person name="LeVine R."/>
            <person name="McEwan P."/>
            <person name="McKernan K."/>
            <person name="Meldrim J."/>
            <person name="Mesirov J.P."/>
            <person name="Miranda C."/>
            <person name="Morris W."/>
            <person name="Naylor J."/>
            <person name="Raymond C."/>
            <person name="Rosetti M."/>
            <person name="Santos R."/>
            <person name="Sheridan A."/>
            <person name="Sougnez C."/>
            <person name="Stange-Thomann N."/>
            <person name="Stojanovic N."/>
            <person name="Subramanian A."/>
            <person name="Wyman D."/>
            <person name="Rogers J."/>
            <person name="Sulston J."/>
            <person name="Ainscough R."/>
            <person name="Beck S."/>
            <person name="Bentley D."/>
            <person name="Burton J."/>
            <person name="Clee C."/>
            <person name="Carter N."/>
            <person name="Coulson A."/>
            <person name="Deadman R."/>
            <person name="Deloukas P."/>
            <person name="Dunham A."/>
            <person name="Dunham I."/>
            <person name="Durbin R."/>
            <person name="French L."/>
            <person name="Grafham D."/>
            <person name="Gregory S."/>
            <person name="Hubbard T."/>
            <person name="Humphray S."/>
            <person name="Hunt A."/>
            <person name="Jones M."/>
            <person name="Lloyd C."/>
            <person name="McMurray A."/>
            <person name="Matthews L."/>
            <person name="Mercer S."/>
            <person name="Milne S."/>
            <person name="Mullikin J.C."/>
            <person name="Mungall A."/>
            <person name="Plumb R."/>
            <person name="Ross M."/>
            <person name="Shownkeen R."/>
            <person name="Sims S."/>
            <person name="Waterston R.H."/>
            <person name="Wilson R.K."/>
            <person name="Hillier L.W."/>
            <person name="McPherson J.D."/>
            <person name="Marra M.A."/>
            <person name="Mardis E.R."/>
            <person name="Fulton L.A."/>
            <person name="Chinwalla A.T."/>
            <person name="Pepin K.H."/>
            <person name="Gish W.R."/>
            <person name="Chissoe S.L."/>
            <person name="Wendl M.C."/>
            <person name="Delehaunty K.D."/>
            <person name="Miner T.L."/>
            <person name="Delehaunty A."/>
            <person name="Kramer J.B."/>
            <person name="Cook L.L."/>
            <person name="Fulton R.S."/>
            <person name="Johnson D.L."/>
            <person name="Minx P.J."/>
            <person name="Clifton S.W."/>
            <person name="Hawkins T."/>
            <person name="Branscomb E."/>
            <person name="Predki P."/>
            <person name="Richardson P."/>
            <person name="Wenning S."/>
            <person name="Slezak T."/>
            <person name="Doggett N."/>
            <person name="Cheng J.F."/>
            <person name="Olsen A."/>
            <person name="Lucas S."/>
            <person name="Elkin C."/>
            <person name="Uberbacher E."/>
            <person name="Frazier M."/>
            <person name="Gibbs R.A."/>
            <person name="Muzny D.M."/>
            <person name="Scherer S.E."/>
            <person name="Bouck J.B."/>
            <person name="Sodergren E.J."/>
            <person name="Worley K.C."/>
            <person name="Rives C.M."/>
            <person name="Gorrell J.H."/>
            <person name="Metzker M.L."/>
            <person name="Naylor S.L."/>
            <person name="Kucherlapati R.S."/>
            <person name="Nelson D.L."/>
            <person name="Weinstock G.M."/>
            <person name="Sakaki Y."/>
            <person name="Fujiyama A."/>
            <person name="Hattori M."/>
            <person name="Yada T."/>
            <person name="Toyoda A."/>
            <person name="Itoh T."/>
            <person name="Kawagoe C."/>
            <person name="Watanabe H."/>
            <person name="Totoki Y."/>
            <person name="Taylor T."/>
            <person name="Weissenbach J."/>
            <person name="Heilig R."/>
            <person name="Saurin W."/>
            <person name="Artiguenave F."/>
            <person name="Brottier P."/>
            <person name="Bruls T."/>
            <person name="Pelletier E."/>
            <person name="Robert C."/>
            <person name="Wincker P."/>
            <person name="Smith D.R."/>
            <person name="Doucette-Stamm L."/>
            <person name="Rubenfield M."/>
            <person name="Weinstock K."/>
            <person name="Lee H.M."/>
            <person name="Dubois J."/>
            <person name="Rosenthal A."/>
            <person name="Platzer M."/>
            <person name="Nyakatura G."/>
            <person name="Taudien S."/>
            <person name="Rump A."/>
            <person name="Yang H."/>
            <person name="Yu J."/>
            <person name="Wang J."/>
            <person name="Huang G."/>
            <person name="Gu J."/>
            <person name="Hood L."/>
            <person name="Rowen L."/>
            <person name="Madan A."/>
            <person name="Qin S."/>
            <person name="Davis R.W."/>
            <person name="Federspiel N.A."/>
            <person name="Abola A.P."/>
            <person name="Proctor M.J."/>
            <person name="Myers R.M."/>
            <person name="Schmutz J."/>
            <person name="Dickson M."/>
            <person name="Grimwood J."/>
            <person name="Cox D.R."/>
            <person name="Olson M.V."/>
            <person name="Kaul R."/>
            <person name="Raymond C."/>
            <person name="Shimizu N."/>
            <person name="Kawasaki K."/>
            <person name="Minoshima S."/>
            <person name="Evans G.A."/>
            <person name="Athanasiou M."/>
            <person name="Schultz R."/>
            <person name="Roe B.A."/>
            <person name="Chen F."/>
            <person name="Pan H."/>
            <person name="Ramser J."/>
            <person name="Lehrach H."/>
            <person name="Reinhardt R."/>
            <person name="McCombie W.R."/>
            <person name="de la Bastide M."/>
            <person name="Dedhia N."/>
            <person name="Blocker H."/>
            <person name="Hornischer K."/>
            <person name="Nordsiek G."/>
            <person name="Agarwala R."/>
            <person name="Aravind L."/>
            <person name="Bailey J.A."/>
            <person name="Bateman A."/>
            <person name="Batzoglou S."/>
            <person name="Birney E."/>
            <person name="Bork P."/>
            <person name="Brown D.G."/>
            <person name="Burge C.B."/>
            <person name="Cerutti L."/>
            <person name="Chen H.C."/>
            <person name="Church D."/>
            <person name="Clamp M."/>
            <person name="Copley R.R."/>
            <person name="Doerks T."/>
            <person name="Eddy S.R."/>
            <person name="Eichler E.E."/>
            <person name="Furey T.S."/>
            <person name="Galagan J."/>
            <person name="Gilbert J.G."/>
            <person name="Harmon C."/>
            <person name="Hayashizaki Y."/>
            <person name="Haussler D."/>
            <person name="Hermjakob H."/>
            <person name="Hokamp K."/>
            <person name="Jang W."/>
            <person name="Johnson L.S."/>
            <person name="Jones T.A."/>
            <person name="Kasif S."/>
            <person name="Kaspryzk A."/>
            <person name="Kennedy S."/>
            <person name="Kent W.J."/>
            <person name="Kitts P."/>
            <person name="Koonin E.V."/>
            <person name="Korf I."/>
            <person name="Kulp D."/>
            <person name="Lancet D."/>
            <person name="Lowe T.M."/>
            <person name="McLysaght A."/>
            <person name="Mikkelsen T."/>
            <person name="Moran J.V."/>
            <person name="Mulder N."/>
            <person name="Pollara V.J."/>
            <person name="Ponting C.P."/>
            <person name="Schuler G."/>
            <person name="Schultz J."/>
            <person name="Slater G."/>
            <person name="Smit A.F."/>
            <person name="Stupka E."/>
            <person name="Szustakowski J."/>
            <person name="Thierry-Mieg D."/>
            <person name="Thierry-Mieg J."/>
            <person name="Wagner L."/>
            <person name="Wallis J."/>
            <person name="Wheeler R."/>
            <person name="Williams A."/>
            <person name="Wolf Y.I."/>
            <person name="Wolfe K.H."/>
            <person name="Yang S.P."/>
            <person name="Yeh R.F."/>
            <person name="Collins F."/>
            <person name="Guyer M.S."/>
            <person name="Peterson J."/>
            <person name="Felsenfeld A."/>
            <person name="Wetterstrand K.A."/>
            <person name="Patrinos A."/>
            <person name="Morgan M.J."/>
            <person name="de Jong P."/>
            <person name="Catanese J.J."/>
            <person name="Osoegawa K."/>
            <person name="Shizuya H."/>
            <person name="Choi S."/>
            <person name="Chen Y.J."/>
        </authorList>
    </citation>
    <scope>NUCLEOTIDE SEQUENCE [LARGE SCALE GENOMIC DNA]</scope>
</reference>
<dbReference type="OrthoDB" id="9905773at2759"/>
<dbReference type="Proteomes" id="UP000005640">
    <property type="component" value="Chromosome 2"/>
</dbReference>
<feature type="compositionally biased region" description="Polar residues" evidence="1">
    <location>
        <begin position="27"/>
        <end position="38"/>
    </location>
</feature>
<reference evidence="2 3" key="3">
    <citation type="journal article" date="2005" name="Nature">
        <title>Generation and annotation of the DNA sequences of human chromosomes 2 and 4.</title>
        <authorList>
            <person name="Hillier L.W."/>
            <person name="Graves T.A."/>
            <person name="Fulton R.S."/>
            <person name="Fulton L.A."/>
            <person name="Pepin K.H."/>
            <person name="Minx P."/>
            <person name="Wagner-McPherson C."/>
            <person name="Layman D."/>
            <person name="Wylie K."/>
            <person name="Sekhon M."/>
            <person name="Becker M.C."/>
            <person name="Fewell G.A."/>
            <person name="Delehaunty K.D."/>
            <person name="Miner T.L."/>
            <person name="Nash W.E."/>
            <person name="Kremitzki C."/>
            <person name="Oddy L."/>
            <person name="Du H."/>
            <person name="Sun H."/>
            <person name="Bradshaw-Cordum H."/>
            <person name="Ali J."/>
            <person name="Carter J."/>
            <person name="Cordes M."/>
            <person name="Harris A."/>
            <person name="Isak A."/>
            <person name="van Brunt A."/>
            <person name="Nguyen C."/>
            <person name="Du F."/>
            <person name="Courtney L."/>
            <person name="Kalicki J."/>
            <person name="Ozersky P."/>
            <person name="Abbott S."/>
            <person name="Armstrong J."/>
            <person name="Belter E.A."/>
            <person name="Caruso L."/>
            <person name="Cedroni M."/>
            <person name="Cotton M."/>
            <person name="Davidson T."/>
            <person name="Desai A."/>
            <person name="Elliott G."/>
            <person name="Erb T."/>
            <person name="Fronick C."/>
            <person name="Gaige T."/>
            <person name="Haakenson W."/>
            <person name="Haglund K."/>
            <person name="Holmes A."/>
            <person name="Harkins R."/>
            <person name="Kim K."/>
            <person name="Kruchowski S.S."/>
            <person name="Strong C.M."/>
            <person name="Grewal N."/>
            <person name="Goyea E."/>
            <person name="Hou S."/>
            <person name="Levy A."/>
            <person name="Martinka S."/>
            <person name="Mead K."/>
            <person name="McLellan M.D."/>
            <person name="Meyer R."/>
            <person name="Randall-Maher J."/>
            <person name="Tomlinson C."/>
            <person name="Dauphin-Kohlberg S."/>
            <person name="Kozlowicz-Reilly A."/>
            <person name="Shah N."/>
            <person name="Swearengen-Shahid S."/>
            <person name="Snider J."/>
            <person name="Strong J.T."/>
            <person name="Thompson J."/>
            <person name="Yoakum M."/>
            <person name="Leonard S."/>
            <person name="Pearman C."/>
            <person name="Trani L."/>
            <person name="Radionenko M."/>
            <person name="Waligorski J.E."/>
            <person name="Wang C."/>
            <person name="Rock S.M."/>
            <person name="Tin-Wollam A.M."/>
            <person name="Maupin R."/>
            <person name="Latreille P."/>
            <person name="Wendl M.C."/>
            <person name="Yang S.P."/>
            <person name="Pohl C."/>
            <person name="Wallis J.W."/>
            <person name="Spieth J."/>
            <person name="Bieri T.A."/>
            <person name="Berkowicz N."/>
            <person name="Nelson J.O."/>
            <person name="Osborne J."/>
            <person name="Ding L."/>
            <person name="Meyer R."/>
            <person name="Sabo A."/>
            <person name="Shotland Y."/>
            <person name="Sinha P."/>
            <person name="Wohldmann P.E."/>
            <person name="Cook L.L."/>
            <person name="Hickenbotham M.T."/>
            <person name="Eldred J."/>
            <person name="Williams D."/>
            <person name="Jones T.A."/>
            <person name="She X."/>
            <person name="Ciccarelli F.D."/>
            <person name="Izaurralde E."/>
            <person name="Taylor J."/>
            <person name="Schmutz J."/>
            <person name="Myers R.M."/>
            <person name="Cox D.R."/>
            <person name="Huang X."/>
            <person name="McPherson J.D."/>
            <person name="Mardis E.R."/>
            <person name="Clifton S.W."/>
            <person name="Warren W.C."/>
            <person name="Chinwalla A.T."/>
            <person name="Eddy S.R."/>
            <person name="Marra M.A."/>
            <person name="Ovcharenko I."/>
            <person name="Furey T.S."/>
            <person name="Miller W."/>
            <person name="Eichler E.E."/>
            <person name="Bork P."/>
            <person name="Suyama M."/>
            <person name="Torrents D."/>
            <person name="Waterston R.H."/>
            <person name="Wilson R.K."/>
        </authorList>
    </citation>
    <scope>NUCLEOTIDE SEQUENCE [LARGE SCALE GENOMIC DNA]</scope>
</reference>
<proteinExistence type="predicted"/>
<dbReference type="HGNC" id="HGNC:24736">
    <property type="gene designation" value="FAM228B"/>
</dbReference>
<protein>
    <submittedName>
        <fullName evidence="2">Family with sequence similarity 228 member B</fullName>
    </submittedName>
</protein>
<feature type="region of interest" description="Disordered" evidence="1">
    <location>
        <begin position="1"/>
        <end position="38"/>
    </location>
</feature>
<dbReference type="ChiTaRS" id="FAM228B">
    <property type="organism name" value="human"/>
</dbReference>
<evidence type="ECO:0000313" key="3">
    <source>
        <dbReference type="Proteomes" id="UP000005640"/>
    </source>
</evidence>
<dbReference type="OpenTargets" id="ENSG00000219626"/>
<gene>
    <name evidence="2" type="primary">FAM228B</name>
</gene>
<reference evidence="2" key="4">
    <citation type="submission" date="2025-08" db="UniProtKB">
        <authorList>
            <consortium name="Ensembl"/>
        </authorList>
    </citation>
    <scope>IDENTIFICATION</scope>
</reference>
<dbReference type="VEuPathDB" id="HostDB:ENSG00000219626"/>
<dbReference type="Antibodypedia" id="64511">
    <property type="antibodies" value="10 antibodies from 6 providers"/>
</dbReference>
<dbReference type="ExpressionAtlas" id="A0A087WZN6">
    <property type="expression patterns" value="baseline and differential"/>
</dbReference>
<reference evidence="2" key="5">
    <citation type="submission" date="2025-09" db="UniProtKB">
        <authorList>
            <consortium name="Ensembl"/>
        </authorList>
    </citation>
    <scope>IDENTIFICATION</scope>
</reference>
<sequence>PSAKEAISEGYFSSLSLSQEREEDQDGFQQPRSTHPDP</sequence>
<dbReference type="GeneTree" id="ENSGT00530000064185"/>
<reference evidence="2 3" key="2">
    <citation type="journal article" date="2004" name="Nature">
        <title>Finishing the euchromatic sequence of the human genome.</title>
        <authorList>
            <consortium name="International Human Genome Sequencing Consortium"/>
        </authorList>
    </citation>
    <scope>NUCLEOTIDE SEQUENCE [LARGE SCALE GENOMIC DNA]</scope>
</reference>
<dbReference type="Ensembl" id="ENST00000611138.1">
    <property type="protein sequence ID" value="ENSP00000482790.1"/>
    <property type="gene ID" value="ENSG00000219626.9"/>
</dbReference>